<dbReference type="Proteomes" id="UP001257948">
    <property type="component" value="Unassembled WGS sequence"/>
</dbReference>
<accession>A0ABU3LQY1</accession>
<evidence type="ECO:0000313" key="1">
    <source>
        <dbReference type="EMBL" id="MDT7841634.1"/>
    </source>
</evidence>
<evidence type="ECO:0000313" key="2">
    <source>
        <dbReference type="Proteomes" id="UP001257948"/>
    </source>
</evidence>
<protein>
    <submittedName>
        <fullName evidence="1">Uncharacterized protein</fullName>
    </submittedName>
</protein>
<organism evidence="1 2">
    <name type="scientific">Streptomyces justiciae</name>
    <dbReference type="NCBI Taxonomy" id="2780140"/>
    <lineage>
        <taxon>Bacteria</taxon>
        <taxon>Bacillati</taxon>
        <taxon>Actinomycetota</taxon>
        <taxon>Actinomycetes</taxon>
        <taxon>Kitasatosporales</taxon>
        <taxon>Streptomycetaceae</taxon>
        <taxon>Streptomyces</taxon>
    </lineage>
</organism>
<name>A0ABU3LQY1_9ACTN</name>
<dbReference type="EMBL" id="JAVTLL010000007">
    <property type="protein sequence ID" value="MDT7841634.1"/>
    <property type="molecule type" value="Genomic_DNA"/>
</dbReference>
<proteinExistence type="predicted"/>
<reference evidence="2" key="1">
    <citation type="submission" date="2023-07" db="EMBL/GenBank/DDBJ databases">
        <title>Draft genome sequence of the endophytic actinobacterium Streptomyces justiciae WPN32, a potential antibiotic producer.</title>
        <authorList>
            <person name="Yasawong M."/>
            <person name="Pana W."/>
            <person name="Ganta P."/>
            <person name="Santapan N."/>
            <person name="Songngamsuk T."/>
            <person name="Phatcharaharikarn M."/>
            <person name="Kerdtoob S."/>
            <person name="Nantapong N."/>
        </authorList>
    </citation>
    <scope>NUCLEOTIDE SEQUENCE [LARGE SCALE GENOMIC DNA]</scope>
    <source>
        <strain evidence="2">WPN32</strain>
    </source>
</reference>
<keyword evidence="2" id="KW-1185">Reference proteome</keyword>
<dbReference type="RefSeq" id="WP_314200702.1">
    <property type="nucleotide sequence ID" value="NZ_JAVTLL010000007.1"/>
</dbReference>
<comment type="caution">
    <text evidence="1">The sequence shown here is derived from an EMBL/GenBank/DDBJ whole genome shotgun (WGS) entry which is preliminary data.</text>
</comment>
<gene>
    <name evidence="1" type="ORF">RQC66_12915</name>
</gene>
<sequence length="341" mass="36471">MRGVLIQAGQRLLVDCRWPSLSPLLIEAGADAWRPAAKGAADVYLEAQAGHTPFDVRGWETLARDAFVRDGTVVLRNACGSGFDLLLAADVDRLRVVARWRPPVRERAAARLLRSRFHLLARAALLQYPALWWAGCRDLAPLHASALTIGPAAEGGGRARRSTVLLVGPGGTGRSTLLLGAVAGGGRSCSDNLGVTDGRIVHGLVEPMRVRGGGGRRMAHGRTERPLPGRVDSLCPDRLVVLRRISRGRPEVRGLDAAQAARALVTATYAAGELRRYWSFAAVMALGTGLGPPHPPVTETASRITERLPAYEIVLGDRPEEGLAALYDVAARGREQVEALP</sequence>